<dbReference type="PANTHER" id="PTHR14519:SF5">
    <property type="entry name" value="VITAMIN K EPOXIDE REDUCTASE COMPLEX SUBUNIT 1-LIKE PROTEIN 1"/>
    <property type="match status" value="1"/>
</dbReference>
<evidence type="ECO:0000256" key="10">
    <source>
        <dbReference type="ARBA" id="ARBA00023157"/>
    </source>
</evidence>
<evidence type="ECO:0000256" key="12">
    <source>
        <dbReference type="SAM" id="Phobius"/>
    </source>
</evidence>
<comment type="caution">
    <text evidence="15">The sequence shown here is derived from an EMBL/GenBank/DDBJ whole genome shotgun (WGS) entry which is preliminary data.</text>
</comment>
<dbReference type="SMART" id="SM00756">
    <property type="entry name" value="VKc"/>
    <property type="match status" value="1"/>
</dbReference>
<dbReference type="EMBL" id="MBAD02001107">
    <property type="protein sequence ID" value="RLN58472.1"/>
    <property type="molecule type" value="Genomic_DNA"/>
</dbReference>
<sequence>MSALGVLGVGISLYAIHVKQQKLLLEEDYQALCDSESFSCSLVLTSEYSSLLSYWSLVDKYSTLDWSNAHLGVVVYTLFALYPVARLMPYHAHFYVFVSVCAAVVMMYLAYALVFVLHDLCLLDMQSVEFMDAPRKIRTYERIVEEEGSAMDPSMHDVYEITEVFKLTSRGFR</sequence>
<evidence type="ECO:0000256" key="2">
    <source>
        <dbReference type="ARBA" id="ARBA00006214"/>
    </source>
</evidence>
<keyword evidence="4 12" id="KW-0812">Transmembrane</keyword>
<evidence type="ECO:0000256" key="11">
    <source>
        <dbReference type="ARBA" id="ARBA00023284"/>
    </source>
</evidence>
<dbReference type="Pfam" id="PF07884">
    <property type="entry name" value="VKOR"/>
    <property type="match status" value="1"/>
</dbReference>
<evidence type="ECO:0000256" key="9">
    <source>
        <dbReference type="ARBA" id="ARBA00023136"/>
    </source>
</evidence>
<keyword evidence="6" id="KW-0256">Endoplasmic reticulum</keyword>
<dbReference type="Proteomes" id="UP000284657">
    <property type="component" value="Unassembled WGS sequence"/>
</dbReference>
<evidence type="ECO:0000313" key="15">
    <source>
        <dbReference type="EMBL" id="RLN64445.1"/>
    </source>
</evidence>
<dbReference type="EC" id="1.17.4.4" evidence="3"/>
<reference evidence="16 17" key="1">
    <citation type="submission" date="2018-07" db="EMBL/GenBank/DDBJ databases">
        <title>Genome sequencing of oomycete isolates from Chile give support for New Zealand origin for Phytophthora kernoviae and make available the first Nothophytophthora sp. genome.</title>
        <authorList>
            <person name="Studholme D.J."/>
            <person name="Sanfuentes E."/>
            <person name="Panda P."/>
            <person name="Hill R."/>
            <person name="Sambles C."/>
            <person name="Grant M."/>
            <person name="Williams N.M."/>
            <person name="Mcdougal R.L."/>
        </authorList>
    </citation>
    <scope>NUCLEOTIDE SEQUENCE [LARGE SCALE GENOMIC DNA]</scope>
    <source>
        <strain evidence="15">Chile6</strain>
        <strain evidence="14">Chile7</strain>
    </source>
</reference>
<dbReference type="InterPro" id="IPR012932">
    <property type="entry name" value="VKOR"/>
</dbReference>
<evidence type="ECO:0000256" key="1">
    <source>
        <dbReference type="ARBA" id="ARBA00004477"/>
    </source>
</evidence>
<keyword evidence="9 12" id="KW-0472">Membrane</keyword>
<dbReference type="Gene3D" id="1.20.1440.130">
    <property type="entry name" value="VKOR domain"/>
    <property type="match status" value="1"/>
</dbReference>
<keyword evidence="11" id="KW-0676">Redox-active center</keyword>
<dbReference type="InterPro" id="IPR038354">
    <property type="entry name" value="VKOR_sf"/>
</dbReference>
<dbReference type="GO" id="GO:0005789">
    <property type="term" value="C:endoplasmic reticulum membrane"/>
    <property type="evidence" value="ECO:0007669"/>
    <property type="project" value="UniProtKB-SubCell"/>
</dbReference>
<evidence type="ECO:0000259" key="13">
    <source>
        <dbReference type="SMART" id="SM00756"/>
    </source>
</evidence>
<accession>A0A3F2RUD0</accession>
<feature type="domain" description="Vitamin K epoxide reductase" evidence="13">
    <location>
        <begin position="1"/>
        <end position="133"/>
    </location>
</feature>
<name>A0A3F2RUD0_9STRA</name>
<evidence type="ECO:0000313" key="16">
    <source>
        <dbReference type="Proteomes" id="UP000277300"/>
    </source>
</evidence>
<gene>
    <name evidence="14" type="ORF">BBJ29_006498</name>
    <name evidence="15" type="ORF">BBP00_00003447</name>
</gene>
<keyword evidence="8" id="KW-0560">Oxidoreductase</keyword>
<organism evidence="15 16">
    <name type="scientific">Phytophthora kernoviae</name>
    <dbReference type="NCBI Taxonomy" id="325452"/>
    <lineage>
        <taxon>Eukaryota</taxon>
        <taxon>Sar</taxon>
        <taxon>Stramenopiles</taxon>
        <taxon>Oomycota</taxon>
        <taxon>Peronosporomycetes</taxon>
        <taxon>Peronosporales</taxon>
        <taxon>Peronosporaceae</taxon>
        <taxon>Phytophthora</taxon>
    </lineage>
</organism>
<dbReference type="AlphaFoldDB" id="A0A3F2RUD0"/>
<evidence type="ECO:0000313" key="17">
    <source>
        <dbReference type="Proteomes" id="UP000284657"/>
    </source>
</evidence>
<dbReference type="GO" id="GO:0048038">
    <property type="term" value="F:quinone binding"/>
    <property type="evidence" value="ECO:0007669"/>
    <property type="project" value="UniProtKB-KW"/>
</dbReference>
<evidence type="ECO:0000256" key="4">
    <source>
        <dbReference type="ARBA" id="ARBA00022692"/>
    </source>
</evidence>
<comment type="subcellular location">
    <subcellularLocation>
        <location evidence="1">Endoplasmic reticulum membrane</location>
        <topology evidence="1">Multi-pass membrane protein</topology>
    </subcellularLocation>
</comment>
<dbReference type="OrthoDB" id="17010at2759"/>
<keyword evidence="5" id="KW-0874">Quinone</keyword>
<feature type="transmembrane region" description="Helical" evidence="12">
    <location>
        <begin position="66"/>
        <end position="85"/>
    </location>
</feature>
<comment type="similarity">
    <text evidence="2">Belongs to the VKOR family.</text>
</comment>
<dbReference type="EMBL" id="MBDO02000073">
    <property type="protein sequence ID" value="RLN64445.1"/>
    <property type="molecule type" value="Genomic_DNA"/>
</dbReference>
<dbReference type="InterPro" id="IPR042406">
    <property type="entry name" value="VKORC1/VKORC1L1"/>
</dbReference>
<keyword evidence="10" id="KW-1015">Disulfide bond</keyword>
<feature type="transmembrane region" description="Helical" evidence="12">
    <location>
        <begin position="92"/>
        <end position="117"/>
    </location>
</feature>
<protein>
    <recommendedName>
        <fullName evidence="3">vitamin-K-epoxide reductase (warfarin-sensitive)</fullName>
        <ecNumber evidence="3">1.17.4.4</ecNumber>
    </recommendedName>
</protein>
<dbReference type="Proteomes" id="UP000277300">
    <property type="component" value="Unassembled WGS sequence"/>
</dbReference>
<evidence type="ECO:0000256" key="8">
    <source>
        <dbReference type="ARBA" id="ARBA00023002"/>
    </source>
</evidence>
<dbReference type="CDD" id="cd12917">
    <property type="entry name" value="VKOR_euk"/>
    <property type="match status" value="1"/>
</dbReference>
<proteinExistence type="inferred from homology"/>
<evidence type="ECO:0000256" key="6">
    <source>
        <dbReference type="ARBA" id="ARBA00022824"/>
    </source>
</evidence>
<evidence type="ECO:0000256" key="7">
    <source>
        <dbReference type="ARBA" id="ARBA00022989"/>
    </source>
</evidence>
<dbReference type="GO" id="GO:0042373">
    <property type="term" value="P:vitamin K metabolic process"/>
    <property type="evidence" value="ECO:0007669"/>
    <property type="project" value="InterPro"/>
</dbReference>
<evidence type="ECO:0000256" key="3">
    <source>
        <dbReference type="ARBA" id="ARBA00012278"/>
    </source>
</evidence>
<evidence type="ECO:0000313" key="14">
    <source>
        <dbReference type="EMBL" id="RLN58472.1"/>
    </source>
</evidence>
<evidence type="ECO:0000256" key="5">
    <source>
        <dbReference type="ARBA" id="ARBA00022719"/>
    </source>
</evidence>
<dbReference type="PANTHER" id="PTHR14519">
    <property type="entry name" value="VITAMIN K EPOXIDE REDUCTASE COMPLEX, SUBUNIT 1"/>
    <property type="match status" value="1"/>
</dbReference>
<dbReference type="GO" id="GO:0047057">
    <property type="term" value="F:vitamin-K-epoxide reductase (warfarin-sensitive) activity"/>
    <property type="evidence" value="ECO:0007669"/>
    <property type="project" value="UniProtKB-EC"/>
</dbReference>
<keyword evidence="7 12" id="KW-1133">Transmembrane helix</keyword>